<organism evidence="3 4">
    <name type="scientific">Mycobacterium xenopi</name>
    <dbReference type="NCBI Taxonomy" id="1789"/>
    <lineage>
        <taxon>Bacteria</taxon>
        <taxon>Bacillati</taxon>
        <taxon>Actinomycetota</taxon>
        <taxon>Actinomycetes</taxon>
        <taxon>Mycobacteriales</taxon>
        <taxon>Mycobacteriaceae</taxon>
        <taxon>Mycobacterium</taxon>
    </lineage>
</organism>
<dbReference type="InterPro" id="IPR052514">
    <property type="entry name" value="SAM-dependent_MTase"/>
</dbReference>
<keyword evidence="1" id="KW-1133">Transmembrane helix</keyword>
<sequence length="328" mass="36978">MTQIIRARTVALWRASIRLLRTDKERVSSAERWIRALLLIVPYYAMALLLNIRAARWRPLTVDGISDDGIRLRCQLPEVLQMYVYLFGAWEPDLEAFMRRRLRPGDTFIDVGANIGYLSALASQLVGPHGAVVAIEPAPFAGAALQETAALNGLTNIRLVAAAVSDRDGELPLFVGSAYDSGLTTTVARLGRHFRFREQERVRAAMLGSLVTREELASARLIKIDVEGAEDRVLAGLLVSLDILAPEAELVVEVMPRWWSDPQLRPIDVLQPFLERGFHVYQLPCNYWPWRYLWPRSVGAPQRLRDLAALDRRGRLDLVLSRFDADTL</sequence>
<dbReference type="Gene3D" id="3.40.50.150">
    <property type="entry name" value="Vaccinia Virus protein VP39"/>
    <property type="match status" value="1"/>
</dbReference>
<reference evidence="3 4" key="1">
    <citation type="submission" date="2019-12" db="EMBL/GenBank/DDBJ databases">
        <title>Complete genome sequence of Mycolicibacterium xenopi str. JCM15661T.</title>
        <authorList>
            <person name="Yoshida M."/>
            <person name="Fukano H."/>
            <person name="Asakura T."/>
            <person name="Hoshino Y."/>
        </authorList>
    </citation>
    <scope>NUCLEOTIDE SEQUENCE [LARGE SCALE GENOMIC DNA]</scope>
    <source>
        <strain evidence="3 4">JCM 15661T</strain>
    </source>
</reference>
<dbReference type="RefSeq" id="WP_085198003.1">
    <property type="nucleotide sequence ID" value="NZ_AP022314.1"/>
</dbReference>
<keyword evidence="1" id="KW-0472">Membrane</keyword>
<keyword evidence="1" id="KW-0812">Transmembrane</keyword>
<evidence type="ECO:0000256" key="1">
    <source>
        <dbReference type="SAM" id="Phobius"/>
    </source>
</evidence>
<dbReference type="SUPFAM" id="SSF53335">
    <property type="entry name" value="S-adenosyl-L-methionine-dependent methyltransferases"/>
    <property type="match status" value="1"/>
</dbReference>
<evidence type="ECO:0000313" key="4">
    <source>
        <dbReference type="Proteomes" id="UP000464624"/>
    </source>
</evidence>
<evidence type="ECO:0000259" key="2">
    <source>
        <dbReference type="Pfam" id="PF05050"/>
    </source>
</evidence>
<dbReference type="EMBL" id="AP022314">
    <property type="protein sequence ID" value="BBU20306.1"/>
    <property type="molecule type" value="Genomic_DNA"/>
</dbReference>
<gene>
    <name evidence="3" type="ORF">MYXE_00950</name>
</gene>
<proteinExistence type="predicted"/>
<accession>A0AAD1GWX7</accession>
<dbReference type="Proteomes" id="UP000464624">
    <property type="component" value="Chromosome"/>
</dbReference>
<dbReference type="InterPro" id="IPR006342">
    <property type="entry name" value="FkbM_mtfrase"/>
</dbReference>
<feature type="transmembrane region" description="Helical" evidence="1">
    <location>
        <begin position="33"/>
        <end position="52"/>
    </location>
</feature>
<dbReference type="KEGG" id="mxe:MYXE_00950"/>
<feature type="domain" description="Methyltransferase FkbM" evidence="2">
    <location>
        <begin position="110"/>
        <end position="278"/>
    </location>
</feature>
<dbReference type="PANTHER" id="PTHR34203:SF15">
    <property type="entry name" value="SLL1173 PROTEIN"/>
    <property type="match status" value="1"/>
</dbReference>
<dbReference type="PANTHER" id="PTHR34203">
    <property type="entry name" value="METHYLTRANSFERASE, FKBM FAMILY PROTEIN"/>
    <property type="match status" value="1"/>
</dbReference>
<evidence type="ECO:0000313" key="3">
    <source>
        <dbReference type="EMBL" id="BBU20306.1"/>
    </source>
</evidence>
<dbReference type="Pfam" id="PF05050">
    <property type="entry name" value="Methyltransf_21"/>
    <property type="match status" value="1"/>
</dbReference>
<dbReference type="AlphaFoldDB" id="A0AAD1GWX7"/>
<name>A0AAD1GWX7_MYCXE</name>
<dbReference type="InterPro" id="IPR029063">
    <property type="entry name" value="SAM-dependent_MTases_sf"/>
</dbReference>
<protein>
    <recommendedName>
        <fullName evidence="2">Methyltransferase FkbM domain-containing protein</fullName>
    </recommendedName>
</protein>
<dbReference type="NCBIfam" id="TIGR01444">
    <property type="entry name" value="fkbM_fam"/>
    <property type="match status" value="1"/>
</dbReference>